<dbReference type="AlphaFoldDB" id="A9V090"/>
<evidence type="ECO:0000256" key="6">
    <source>
        <dbReference type="ARBA" id="ARBA00022989"/>
    </source>
</evidence>
<dbReference type="OMA" id="INCAITM"/>
<dbReference type="Pfam" id="PF00153">
    <property type="entry name" value="Mito_carr"/>
    <property type="match status" value="3"/>
</dbReference>
<accession>A9V090</accession>
<keyword evidence="7 8" id="KW-0472">Membrane</keyword>
<evidence type="ECO:0000256" key="3">
    <source>
        <dbReference type="ARBA" id="ARBA00022448"/>
    </source>
</evidence>
<reference evidence="10 11" key="1">
    <citation type="journal article" date="2008" name="Nature">
        <title>The genome of the choanoflagellate Monosiga brevicollis and the origin of metazoans.</title>
        <authorList>
            <consortium name="JGI Sequencing"/>
            <person name="King N."/>
            <person name="Westbrook M.J."/>
            <person name="Young S.L."/>
            <person name="Kuo A."/>
            <person name="Abedin M."/>
            <person name="Chapman J."/>
            <person name="Fairclough S."/>
            <person name="Hellsten U."/>
            <person name="Isogai Y."/>
            <person name="Letunic I."/>
            <person name="Marr M."/>
            <person name="Pincus D."/>
            <person name="Putnam N."/>
            <person name="Rokas A."/>
            <person name="Wright K.J."/>
            <person name="Zuzow R."/>
            <person name="Dirks W."/>
            <person name="Good M."/>
            <person name="Goodstein D."/>
            <person name="Lemons D."/>
            <person name="Li W."/>
            <person name="Lyons J.B."/>
            <person name="Morris A."/>
            <person name="Nichols S."/>
            <person name="Richter D.J."/>
            <person name="Salamov A."/>
            <person name="Bork P."/>
            <person name="Lim W.A."/>
            <person name="Manning G."/>
            <person name="Miller W.T."/>
            <person name="McGinnis W."/>
            <person name="Shapiro H."/>
            <person name="Tjian R."/>
            <person name="Grigoriev I.V."/>
            <person name="Rokhsar D."/>
        </authorList>
    </citation>
    <scope>NUCLEOTIDE SEQUENCE [LARGE SCALE GENOMIC DNA]</scope>
    <source>
        <strain evidence="11">MX1 / ATCC 50154</strain>
    </source>
</reference>
<dbReference type="eggNOG" id="KOG0755">
    <property type="taxonomic scope" value="Eukaryota"/>
</dbReference>
<evidence type="ECO:0000256" key="5">
    <source>
        <dbReference type="ARBA" id="ARBA00022737"/>
    </source>
</evidence>
<evidence type="ECO:0000256" key="2">
    <source>
        <dbReference type="ARBA" id="ARBA00006375"/>
    </source>
</evidence>
<feature type="repeat" description="Solcar" evidence="8">
    <location>
        <begin position="234"/>
        <end position="325"/>
    </location>
</feature>
<name>A9V090_MONBE</name>
<dbReference type="Gene3D" id="1.50.40.10">
    <property type="entry name" value="Mitochondrial carrier domain"/>
    <property type="match status" value="1"/>
</dbReference>
<keyword evidence="6" id="KW-1133">Transmembrane helix</keyword>
<dbReference type="EMBL" id="CH991552">
    <property type="protein sequence ID" value="EDQ89116.1"/>
    <property type="molecule type" value="Genomic_DNA"/>
</dbReference>
<feature type="repeat" description="Solcar" evidence="8">
    <location>
        <begin position="44"/>
        <end position="132"/>
    </location>
</feature>
<evidence type="ECO:0000256" key="8">
    <source>
        <dbReference type="PROSITE-ProRule" id="PRU00282"/>
    </source>
</evidence>
<organism evidence="10 11">
    <name type="scientific">Monosiga brevicollis</name>
    <name type="common">Choanoflagellate</name>
    <dbReference type="NCBI Taxonomy" id="81824"/>
    <lineage>
        <taxon>Eukaryota</taxon>
        <taxon>Choanoflagellata</taxon>
        <taxon>Craspedida</taxon>
        <taxon>Salpingoecidae</taxon>
        <taxon>Monosiga</taxon>
    </lineage>
</organism>
<keyword evidence="11" id="KW-1185">Reference proteome</keyword>
<dbReference type="InterPro" id="IPR018108">
    <property type="entry name" value="MCP_transmembrane"/>
</dbReference>
<dbReference type="KEGG" id="mbr:MONBRDRAFT_32549"/>
<sequence length="329" mass="36119">MLRLEQDKEAGLVILQGEHVERDQAMESDPNWKMDKQDRGKGGSRDIVNFIASSLGPALTAVITNPIEVVKVNQQMAGELSRQRGQHFVATLLAIRGAGGWTALQAGVHASMLREGSKNLFRIGCYQPILDFLRGEESRTQVAVWKRLLAGACSGSISAYICNPLDLIKTRIQAGKSATLGEACRQTGASDWSKWYKLWSGCHVNAARSALSTSANLPAYTLTKEALLRHGWQNAIPAHMLSGLVAGFATCVACNPVDVVRSRLYNQGGEGGQGRRLYASGWDAAVKMIRHESPLAFYKGFWAHYLRAGPHFLLAFTLIEQIRQAFRPQ</sequence>
<evidence type="ECO:0000256" key="9">
    <source>
        <dbReference type="RuleBase" id="RU000488"/>
    </source>
</evidence>
<comment type="similarity">
    <text evidence="2 9">Belongs to the mitochondrial carrier (TC 2.A.29) family.</text>
</comment>
<dbReference type="InterPro" id="IPR050391">
    <property type="entry name" value="Mito_Metabolite_Transporter"/>
</dbReference>
<dbReference type="InterPro" id="IPR023395">
    <property type="entry name" value="MCP_dom_sf"/>
</dbReference>
<dbReference type="PANTHER" id="PTHR45618">
    <property type="entry name" value="MITOCHONDRIAL DICARBOXYLATE CARRIER-RELATED"/>
    <property type="match status" value="1"/>
</dbReference>
<keyword evidence="5" id="KW-0677">Repeat</keyword>
<proteinExistence type="inferred from homology"/>
<dbReference type="PROSITE" id="PS50920">
    <property type="entry name" value="SOLCAR"/>
    <property type="match status" value="3"/>
</dbReference>
<evidence type="ECO:0008006" key="12">
    <source>
        <dbReference type="Google" id="ProtNLM"/>
    </source>
</evidence>
<protein>
    <recommendedName>
        <fullName evidence="12">Mitochondrial carrier protein</fullName>
    </recommendedName>
</protein>
<dbReference type="SUPFAM" id="SSF103506">
    <property type="entry name" value="Mitochondrial carrier"/>
    <property type="match status" value="1"/>
</dbReference>
<dbReference type="GO" id="GO:0022857">
    <property type="term" value="F:transmembrane transporter activity"/>
    <property type="evidence" value="ECO:0000318"/>
    <property type="project" value="GO_Central"/>
</dbReference>
<evidence type="ECO:0000313" key="10">
    <source>
        <dbReference type="EMBL" id="EDQ89116.1"/>
    </source>
</evidence>
<evidence type="ECO:0000256" key="4">
    <source>
        <dbReference type="ARBA" id="ARBA00022692"/>
    </source>
</evidence>
<evidence type="ECO:0000313" key="11">
    <source>
        <dbReference type="Proteomes" id="UP000001357"/>
    </source>
</evidence>
<dbReference type="GeneID" id="5891393"/>
<keyword evidence="4 8" id="KW-0812">Transmembrane</keyword>
<evidence type="ECO:0000256" key="7">
    <source>
        <dbReference type="ARBA" id="ARBA00023136"/>
    </source>
</evidence>
<dbReference type="RefSeq" id="XP_001746221.1">
    <property type="nucleotide sequence ID" value="XM_001746169.1"/>
</dbReference>
<dbReference type="Proteomes" id="UP000001357">
    <property type="component" value="Unassembled WGS sequence"/>
</dbReference>
<gene>
    <name evidence="10" type="ORF">MONBRDRAFT_32549</name>
</gene>
<dbReference type="GO" id="GO:0016020">
    <property type="term" value="C:membrane"/>
    <property type="evidence" value="ECO:0007669"/>
    <property type="project" value="UniProtKB-SubCell"/>
</dbReference>
<evidence type="ECO:0000256" key="1">
    <source>
        <dbReference type="ARBA" id="ARBA00004141"/>
    </source>
</evidence>
<dbReference type="InParanoid" id="A9V090"/>
<comment type="subcellular location">
    <subcellularLocation>
        <location evidence="1">Membrane</location>
        <topology evidence="1">Multi-pass membrane protein</topology>
    </subcellularLocation>
</comment>
<feature type="repeat" description="Solcar" evidence="8">
    <location>
        <begin position="142"/>
        <end position="226"/>
    </location>
</feature>
<keyword evidence="3 9" id="KW-0813">Transport</keyword>